<dbReference type="GO" id="GO:0046033">
    <property type="term" value="P:AMP metabolic process"/>
    <property type="evidence" value="ECO:0007669"/>
    <property type="project" value="TreeGrafter"/>
</dbReference>
<organism evidence="19 20">
    <name type="scientific">Madurella mycetomatis</name>
    <dbReference type="NCBI Taxonomy" id="100816"/>
    <lineage>
        <taxon>Eukaryota</taxon>
        <taxon>Fungi</taxon>
        <taxon>Dikarya</taxon>
        <taxon>Ascomycota</taxon>
        <taxon>Pezizomycotina</taxon>
        <taxon>Sordariomycetes</taxon>
        <taxon>Sordariomycetidae</taxon>
        <taxon>Sordariales</taxon>
        <taxon>Sordariales incertae sedis</taxon>
        <taxon>Madurella</taxon>
    </lineage>
</organism>
<reference evidence="19 20" key="1">
    <citation type="journal article" date="2016" name="Genome Announc.">
        <title>Genome Sequence of Madurella mycetomatis mm55, Isolated from a Human Mycetoma Case in Sudan.</title>
        <authorList>
            <person name="Smit S."/>
            <person name="Derks M.F."/>
            <person name="Bervoets S."/>
            <person name="Fahal A."/>
            <person name="van Leeuwen W."/>
            <person name="van Belkum A."/>
            <person name="van de Sande W.W."/>
        </authorList>
    </citation>
    <scope>NUCLEOTIDE SEQUENCE [LARGE SCALE GENOMIC DNA]</scope>
    <source>
        <strain evidence="20">mm55</strain>
    </source>
</reference>
<evidence type="ECO:0000256" key="16">
    <source>
        <dbReference type="ARBA" id="ARBA00078830"/>
    </source>
</evidence>
<dbReference type="Pfam" id="PF19326">
    <property type="entry name" value="AMP_deaminase"/>
    <property type="match status" value="1"/>
</dbReference>
<keyword evidence="20" id="KW-1185">Reference proteome</keyword>
<keyword evidence="11" id="KW-0862">Zinc</keyword>
<feature type="region of interest" description="Disordered" evidence="17">
    <location>
        <begin position="1344"/>
        <end position="1415"/>
    </location>
</feature>
<dbReference type="STRING" id="100816.A0A175VS82"/>
<evidence type="ECO:0000313" key="20">
    <source>
        <dbReference type="Proteomes" id="UP000078237"/>
    </source>
</evidence>
<evidence type="ECO:0000256" key="8">
    <source>
        <dbReference type="ARBA" id="ARBA00022692"/>
    </source>
</evidence>
<evidence type="ECO:0000256" key="13">
    <source>
        <dbReference type="ARBA" id="ARBA00023080"/>
    </source>
</evidence>
<feature type="compositionally biased region" description="Basic and acidic residues" evidence="17">
    <location>
        <begin position="1360"/>
        <end position="1372"/>
    </location>
</feature>
<evidence type="ECO:0000256" key="1">
    <source>
        <dbReference type="ARBA" id="ARBA00001947"/>
    </source>
</evidence>
<dbReference type="GO" id="GO:0003876">
    <property type="term" value="F:AMP deaminase activity"/>
    <property type="evidence" value="ECO:0007669"/>
    <property type="project" value="UniProtKB-EC"/>
</dbReference>
<dbReference type="NCBIfam" id="TIGR00803">
    <property type="entry name" value="nst"/>
    <property type="match status" value="1"/>
</dbReference>
<keyword evidence="13" id="KW-0546">Nucleotide metabolism</keyword>
<protein>
    <recommendedName>
        <fullName evidence="15">AMP deaminase</fullName>
        <ecNumber evidence="5">3.5.4.6</ecNumber>
    </recommendedName>
    <alternativeName>
        <fullName evidence="16">Myoadenylate deaminase</fullName>
    </alternativeName>
</protein>
<feature type="region of interest" description="Disordered" evidence="17">
    <location>
        <begin position="636"/>
        <end position="707"/>
    </location>
</feature>
<dbReference type="FunFam" id="3.20.20.140:FF:000214">
    <property type="entry name" value="AMP deaminase Amd1, putative (AFU_orthologue AFUA_8G02860)"/>
    <property type="match status" value="1"/>
</dbReference>
<dbReference type="VEuPathDB" id="FungiDB:MMYC01_209797"/>
<dbReference type="InterPro" id="IPR006650">
    <property type="entry name" value="A/AMP_deam_AS"/>
</dbReference>
<dbReference type="AlphaFoldDB" id="A0A175VS82"/>
<dbReference type="InterPro" id="IPR032466">
    <property type="entry name" value="Metal_Hydrolase"/>
</dbReference>
<comment type="cofactor">
    <cofactor evidence="1">
        <name>Zn(2+)</name>
        <dbReference type="ChEBI" id="CHEBI:29105"/>
    </cofactor>
</comment>
<dbReference type="UniPathway" id="UPA00591">
    <property type="reaction ID" value="UER00663"/>
</dbReference>
<evidence type="ECO:0000256" key="4">
    <source>
        <dbReference type="ARBA" id="ARBA00006676"/>
    </source>
</evidence>
<evidence type="ECO:0000256" key="9">
    <source>
        <dbReference type="ARBA" id="ARBA00022723"/>
    </source>
</evidence>
<evidence type="ECO:0000313" key="19">
    <source>
        <dbReference type="EMBL" id="KXX73614.1"/>
    </source>
</evidence>
<dbReference type="Gene3D" id="3.20.20.140">
    <property type="entry name" value="Metal-dependent hydrolases"/>
    <property type="match status" value="1"/>
</dbReference>
<feature type="region of interest" description="Disordered" evidence="17">
    <location>
        <begin position="408"/>
        <end position="440"/>
    </location>
</feature>
<feature type="transmembrane region" description="Helical" evidence="18">
    <location>
        <begin position="150"/>
        <end position="171"/>
    </location>
</feature>
<evidence type="ECO:0000256" key="5">
    <source>
        <dbReference type="ARBA" id="ARBA00012775"/>
    </source>
</evidence>
<dbReference type="SUPFAM" id="SSF51556">
    <property type="entry name" value="Metallo-dependent hydrolases"/>
    <property type="match status" value="1"/>
</dbReference>
<feature type="region of interest" description="Disordered" evidence="17">
    <location>
        <begin position="1"/>
        <end position="29"/>
    </location>
</feature>
<feature type="transmembrane region" description="Helical" evidence="18">
    <location>
        <begin position="328"/>
        <end position="357"/>
    </location>
</feature>
<accession>A0A175VS82</accession>
<feature type="transmembrane region" description="Helical" evidence="18">
    <location>
        <begin position="178"/>
        <end position="196"/>
    </location>
</feature>
<gene>
    <name evidence="19" type="ORF">MMYC01_209797</name>
</gene>
<evidence type="ECO:0000256" key="6">
    <source>
        <dbReference type="ARBA" id="ARBA00022448"/>
    </source>
</evidence>
<dbReference type="Pfam" id="PF08449">
    <property type="entry name" value="UAA"/>
    <property type="match status" value="1"/>
</dbReference>
<evidence type="ECO:0000256" key="11">
    <source>
        <dbReference type="ARBA" id="ARBA00022833"/>
    </source>
</evidence>
<comment type="similarity">
    <text evidence="4">Belongs to the metallo-dependent hydrolases superfamily. Adenosine and AMP deaminases family.</text>
</comment>
<evidence type="ECO:0000256" key="12">
    <source>
        <dbReference type="ARBA" id="ARBA00022989"/>
    </source>
</evidence>
<keyword evidence="12 18" id="KW-1133">Transmembrane helix</keyword>
<sequence>MTARRRPALHKQQQTPPNAKDKGSVMSAPSPRVINAAPSLEKAEMYGIDDNRPVFSRAMALAGRMFIETIPQWLAVGAMLSLIFGGCCSNVFALESIIKVEPASGTLLTFVQFLFVAPNRVPIRRWLVNIVLFFSINVLNNHAFSYDISVPVHIILRSGGSITTMLAGSLYGKKYSRVQVVAVLLLTVGVITAAWSDAQTKGSTSDKSVGNTSFGTGLAILFIAQVLSAIMGLYTEETYRIYGPQWKENLFYSHLLSLPLFLPFLPSLTRQFMKLANSAPLSLPVPSPDDYSSVSLGLQQVLEAIHIPSQLFYLVLNVLTQYACIRGVNLLAAASSALTVTIVLNIRKLVSLLLSIWLFGNRLAFGTLVGAVIVFFAGGLYSLDGKRKPPLESDDDQYRPHDLCGTESNGLFDGQSRGGIEVGDSPGEGHEQHGEHTDTNDMEMEDGMLARDLPQKTAFYDLVAERQMTQTDAKLFYQRRQADARSPMHPYAQVSPQDSPLLSAGLGPGSSQMPADLASNLGNSLSSLKLSDLDSGATPEPEPGRLMRSETSYSGADNLPSRNSYAQVNNAAAPSGSQIDAAAQQQMLLNTSSFTGIGSSAYMDEDPQITAELRTIFKGIQKVLDIRRKYIRLSLQGPNDNPKDDPSWNIYPPLQNQRGRKSERRPPGAQLRSVDQASEQVPETPRKSNLKRRKPGQDIGEDFDMEDLMPVPGPSEMTFRLDDNGVYQVYENAELEKAGKPIVHVPTIKEYYLDLEEVLNASSDGPSKSFAFRRLQYLEGKFNLYVLLNEYQETADSKRVPHRDFYNVRKVDTHVHHSACMNQKHLLRFIKSKMKKYPDEIVLYRDGKHLTLAEVFESINLTAYDLSIDTLDMHAHKDSFHRFDKFNLKYNPIGESRLRTIFLKTDNFIKGRYLAEITKEVISDLESSKYQMVEWRISIYGKSLDEWDKLAAWVVDNKLFSHNVRWLIQIPRLYDVYKSSGLMNSFEQIIKNLFQPLFEVTQDPSSHPKLHIFLQRVVGLDSVDDESKVERRLFKKFPVPKVWDSKQNPPYTYWIYHLFANLVSLNTWRKQRGFNTFVLRPHCGEAGDSEHLAVAALCCHSISHGLLLRKVPLLQYIFYLEQIGIAMSPLSNNALFLAYERNPFHQYFKRGLNVSLSTDDPLQFAFTKEPLIEEYAVAAQIYKLSSVDMCELAKNSVKQSGYEFSIKQQWLGPNFHLPGARGNTMVKTNVPDRREEFRYHTLLEELRMVERYTALGADVPSASGSAVDPNNAPLPATVPRSPALSSRATTIAAAEPKQQGHAQGSTPTRGPQTGAWSPSIVAIPTSLSQSQLYSSPVLASPMMGPASDRDLSGSWTQADSIREPHLSGHEPRYFPGMMSRSQRKDSTRQNSVHESDEGGSRKAPSRRDTYREGAV</sequence>
<dbReference type="CDD" id="cd01319">
    <property type="entry name" value="AMPD"/>
    <property type="match status" value="1"/>
</dbReference>
<dbReference type="PANTHER" id="PTHR11359:SF0">
    <property type="entry name" value="AMP DEAMINASE"/>
    <property type="match status" value="1"/>
</dbReference>
<keyword evidence="6" id="KW-0813">Transport</keyword>
<evidence type="ECO:0000256" key="15">
    <source>
        <dbReference type="ARBA" id="ARBA00072037"/>
    </source>
</evidence>
<dbReference type="InterPro" id="IPR013657">
    <property type="entry name" value="SCL35B1-4/HUT1"/>
</dbReference>
<evidence type="ECO:0000256" key="3">
    <source>
        <dbReference type="ARBA" id="ARBA00004955"/>
    </source>
</evidence>
<dbReference type="OrthoDB" id="1723809at2759"/>
<evidence type="ECO:0000256" key="10">
    <source>
        <dbReference type="ARBA" id="ARBA00022801"/>
    </source>
</evidence>
<keyword evidence="14 18" id="KW-0472">Membrane</keyword>
<keyword evidence="9" id="KW-0479">Metal-binding</keyword>
<dbReference type="InterPro" id="IPR006329">
    <property type="entry name" value="AMPD"/>
</dbReference>
<feature type="compositionally biased region" description="Low complexity" evidence="17">
    <location>
        <begin position="515"/>
        <end position="537"/>
    </location>
</feature>
<feature type="transmembrane region" description="Helical" evidence="18">
    <location>
        <begin position="73"/>
        <end position="94"/>
    </location>
</feature>
<keyword evidence="7" id="KW-0762">Sugar transport</keyword>
<feature type="transmembrane region" description="Helical" evidence="18">
    <location>
        <begin position="126"/>
        <end position="144"/>
    </location>
</feature>
<evidence type="ECO:0000256" key="17">
    <source>
        <dbReference type="SAM" id="MobiDB-lite"/>
    </source>
</evidence>
<dbReference type="FunFam" id="4.10.800.20:FF:000001">
    <property type="entry name" value="AMP deaminase"/>
    <property type="match status" value="1"/>
</dbReference>
<feature type="compositionally biased region" description="Basic and acidic residues" evidence="17">
    <location>
        <begin position="427"/>
        <end position="439"/>
    </location>
</feature>
<evidence type="ECO:0000256" key="18">
    <source>
        <dbReference type="SAM" id="Phobius"/>
    </source>
</evidence>
<dbReference type="Proteomes" id="UP000078237">
    <property type="component" value="Unassembled WGS sequence"/>
</dbReference>
<dbReference type="GO" id="GO:0055085">
    <property type="term" value="P:transmembrane transport"/>
    <property type="evidence" value="ECO:0007669"/>
    <property type="project" value="InterPro"/>
</dbReference>
<keyword evidence="8 18" id="KW-0812">Transmembrane</keyword>
<keyword evidence="10" id="KW-0378">Hydrolase</keyword>
<feature type="region of interest" description="Disordered" evidence="17">
    <location>
        <begin position="1260"/>
        <end position="1318"/>
    </location>
</feature>
<dbReference type="GO" id="GO:0005829">
    <property type="term" value="C:cytosol"/>
    <property type="evidence" value="ECO:0007669"/>
    <property type="project" value="TreeGrafter"/>
</dbReference>
<dbReference type="PROSITE" id="PS00485">
    <property type="entry name" value="A_DEAMINASE"/>
    <property type="match status" value="1"/>
</dbReference>
<name>A0A175VS82_9PEZI</name>
<evidence type="ECO:0000256" key="2">
    <source>
        <dbReference type="ARBA" id="ARBA00004127"/>
    </source>
</evidence>
<dbReference type="EMBL" id="LCTW02000446">
    <property type="protein sequence ID" value="KXX73614.1"/>
    <property type="molecule type" value="Genomic_DNA"/>
</dbReference>
<dbReference type="GO" id="GO:0032264">
    <property type="term" value="P:IMP salvage"/>
    <property type="evidence" value="ECO:0007669"/>
    <property type="project" value="UniProtKB-UniPathway"/>
</dbReference>
<proteinExistence type="inferred from homology"/>
<evidence type="ECO:0000256" key="7">
    <source>
        <dbReference type="ARBA" id="ARBA00022597"/>
    </source>
</evidence>
<comment type="subcellular location">
    <subcellularLocation>
        <location evidence="2">Endomembrane system</location>
        <topology evidence="2">Multi-pass membrane protein</topology>
    </subcellularLocation>
</comment>
<comment type="pathway">
    <text evidence="3">Purine metabolism; IMP biosynthesis via salvage pathway; IMP from AMP: step 1/1.</text>
</comment>
<feature type="transmembrane region" description="Helical" evidence="18">
    <location>
        <begin position="255"/>
        <end position="273"/>
    </location>
</feature>
<dbReference type="EC" id="3.5.4.6" evidence="5"/>
<dbReference type="Gene3D" id="4.10.800.20">
    <property type="match status" value="1"/>
</dbReference>
<feature type="compositionally biased region" description="Polar residues" evidence="17">
    <location>
        <begin position="1300"/>
        <end position="1316"/>
    </location>
</feature>
<feature type="compositionally biased region" description="Basic and acidic residues" evidence="17">
    <location>
        <begin position="1382"/>
        <end position="1415"/>
    </location>
</feature>
<feature type="compositionally biased region" description="Polar residues" evidence="17">
    <location>
        <begin position="549"/>
        <end position="563"/>
    </location>
</feature>
<feature type="region of interest" description="Disordered" evidence="17">
    <location>
        <begin position="481"/>
        <end position="563"/>
    </location>
</feature>
<evidence type="ECO:0000256" key="14">
    <source>
        <dbReference type="ARBA" id="ARBA00023136"/>
    </source>
</evidence>
<dbReference type="NCBIfam" id="TIGR01429">
    <property type="entry name" value="AMP_deaminase"/>
    <property type="match status" value="1"/>
</dbReference>
<comment type="caution">
    <text evidence="19">The sequence shown here is derived from an EMBL/GenBank/DDBJ whole genome shotgun (WGS) entry which is preliminary data.</text>
</comment>
<dbReference type="GO" id="GO:0012505">
    <property type="term" value="C:endomembrane system"/>
    <property type="evidence" value="ECO:0007669"/>
    <property type="project" value="UniProtKB-SubCell"/>
</dbReference>
<dbReference type="PANTHER" id="PTHR11359">
    <property type="entry name" value="AMP DEAMINASE"/>
    <property type="match status" value="1"/>
</dbReference>
<feature type="transmembrane region" description="Helical" evidence="18">
    <location>
        <begin position="363"/>
        <end position="383"/>
    </location>
</feature>
<dbReference type="GO" id="GO:0046872">
    <property type="term" value="F:metal ion binding"/>
    <property type="evidence" value="ECO:0007669"/>
    <property type="project" value="UniProtKB-KW"/>
</dbReference>
<feature type="transmembrane region" description="Helical" evidence="18">
    <location>
        <begin position="216"/>
        <end position="234"/>
    </location>
</feature>